<evidence type="ECO:0000313" key="2">
    <source>
        <dbReference type="EMBL" id="QKS50233.1"/>
    </source>
</evidence>
<dbReference type="AlphaFoldDB" id="A0A6N1AFG3"/>
<name>A0A6N1AFG3_9PROT</name>
<reference evidence="2 3" key="1">
    <citation type="submission" date="2020-06" db="EMBL/GenBank/DDBJ databases">
        <title>Complete genome of Azosprillum oryzae KACC14407.</title>
        <authorList>
            <person name="Kim M."/>
            <person name="Park Y.-J."/>
            <person name="Shin J.-H."/>
        </authorList>
    </citation>
    <scope>NUCLEOTIDE SEQUENCE [LARGE SCALE GENOMIC DNA]</scope>
    <source>
        <strain evidence="2 3">KACC 14407</strain>
        <plasmid evidence="2 3">unnamed3</plasmid>
    </source>
</reference>
<feature type="region of interest" description="Disordered" evidence="1">
    <location>
        <begin position="1"/>
        <end position="27"/>
    </location>
</feature>
<dbReference type="Proteomes" id="UP000509702">
    <property type="component" value="Plasmid unnamed3"/>
</dbReference>
<dbReference type="OrthoDB" id="8241173at2"/>
<feature type="region of interest" description="Disordered" evidence="1">
    <location>
        <begin position="77"/>
        <end position="96"/>
    </location>
</feature>
<keyword evidence="3" id="KW-1185">Reference proteome</keyword>
<evidence type="ECO:0000256" key="1">
    <source>
        <dbReference type="SAM" id="MobiDB-lite"/>
    </source>
</evidence>
<proteinExistence type="predicted"/>
<dbReference type="RefSeq" id="WP_149201070.1">
    <property type="nucleotide sequence ID" value="NZ_BSOV01000056.1"/>
</dbReference>
<dbReference type="EMBL" id="CP054617">
    <property type="protein sequence ID" value="QKS50233.1"/>
    <property type="molecule type" value="Genomic_DNA"/>
</dbReference>
<gene>
    <name evidence="2" type="ORF">HUE56_06915</name>
</gene>
<feature type="region of interest" description="Disordered" evidence="1">
    <location>
        <begin position="41"/>
        <end position="62"/>
    </location>
</feature>
<protein>
    <submittedName>
        <fullName evidence="2">Uncharacterized protein</fullName>
    </submittedName>
</protein>
<accession>A0A6N1AFG3</accession>
<organism evidence="2 3">
    <name type="scientific">Azospirillum oryzae</name>
    <dbReference type="NCBI Taxonomy" id="286727"/>
    <lineage>
        <taxon>Bacteria</taxon>
        <taxon>Pseudomonadati</taxon>
        <taxon>Pseudomonadota</taxon>
        <taxon>Alphaproteobacteria</taxon>
        <taxon>Rhodospirillales</taxon>
        <taxon>Azospirillaceae</taxon>
        <taxon>Azospirillum</taxon>
    </lineage>
</organism>
<feature type="compositionally biased region" description="Low complexity" evidence="1">
    <location>
        <begin position="77"/>
        <end position="94"/>
    </location>
</feature>
<dbReference type="KEGG" id="aoz:HUE56_06915"/>
<sequence length="111" mass="12008">MPHIERTDQGEQYVFPGTERRTVPGLPYAAEADGQLTLHFYAPPDKSERRPRPTSARALSSTPLPVTALPANAAMAPAMAQAQTAPAATDSAPQSLFGRRLAHFPRVFDQP</sequence>
<geneLocation type="plasmid" evidence="2 3">
    <name>unnamed3</name>
</geneLocation>
<evidence type="ECO:0000313" key="3">
    <source>
        <dbReference type="Proteomes" id="UP000509702"/>
    </source>
</evidence>
<keyword evidence="2" id="KW-0614">Plasmid</keyword>